<feature type="transmembrane region" description="Helical" evidence="1">
    <location>
        <begin position="5"/>
        <end position="23"/>
    </location>
</feature>
<feature type="transmembrane region" description="Helical" evidence="1">
    <location>
        <begin position="66"/>
        <end position="87"/>
    </location>
</feature>
<protein>
    <submittedName>
        <fullName evidence="2">Uncharacterized protein</fullName>
    </submittedName>
</protein>
<evidence type="ECO:0000313" key="2">
    <source>
        <dbReference type="EMBL" id="AWX71639.1"/>
    </source>
</evidence>
<feature type="transmembrane region" description="Helical" evidence="1">
    <location>
        <begin position="29"/>
        <end position="54"/>
    </location>
</feature>
<accession>A0ABC8D360</accession>
<sequence>MAVRYVAVLILSAICSTLVYVITLHQAEYVPYLIISGIMLTCYSIFLLPLQFILNRKPRMFNFKYLLLYTVFSFIAWLIMSVLFELYNPLGSILASYEIYLFSVLFSLIFWLWDSILVQKVVVK</sequence>
<keyword evidence="1" id="KW-0812">Transmembrane</keyword>
<name>A0ABC8D360_BACVE</name>
<keyword evidence="1" id="KW-0472">Membrane</keyword>
<dbReference type="Pfam" id="PF17094">
    <property type="entry name" value="UPF0715"/>
    <property type="match status" value="1"/>
</dbReference>
<dbReference type="AlphaFoldDB" id="A0ABC8D360"/>
<dbReference type="EMBL" id="CP030150">
    <property type="protein sequence ID" value="AWX71639.1"/>
    <property type="molecule type" value="Genomic_DNA"/>
</dbReference>
<evidence type="ECO:0000256" key="1">
    <source>
        <dbReference type="SAM" id="Phobius"/>
    </source>
</evidence>
<dbReference type="Proteomes" id="UP000250069">
    <property type="component" value="Chromosome"/>
</dbReference>
<dbReference type="RefSeq" id="WP_060675150.1">
    <property type="nucleotide sequence ID" value="NZ_CP015443.1"/>
</dbReference>
<evidence type="ECO:0000313" key="3">
    <source>
        <dbReference type="Proteomes" id="UP000250069"/>
    </source>
</evidence>
<dbReference type="InterPro" id="IPR031374">
    <property type="entry name" value="UPF0715"/>
</dbReference>
<keyword evidence="1" id="KW-1133">Transmembrane helix</keyword>
<feature type="transmembrane region" description="Helical" evidence="1">
    <location>
        <begin position="99"/>
        <end position="118"/>
    </location>
</feature>
<organism evidence="2 3">
    <name type="scientific">Bacillus velezensis</name>
    <dbReference type="NCBI Taxonomy" id="492670"/>
    <lineage>
        <taxon>Bacteria</taxon>
        <taxon>Bacillati</taxon>
        <taxon>Bacillota</taxon>
        <taxon>Bacilli</taxon>
        <taxon>Bacillales</taxon>
        <taxon>Bacillaceae</taxon>
        <taxon>Bacillus</taxon>
        <taxon>Bacillus amyloliquefaciens group</taxon>
    </lineage>
</organism>
<gene>
    <name evidence="2" type="ORF">BVDSYZ_06260</name>
</gene>
<proteinExistence type="predicted"/>
<reference evidence="2 3" key="1">
    <citation type="submission" date="2018-06" db="EMBL/GenBank/DDBJ databases">
        <title>Complete Genome Sequence of Bacillus velezensis DSYZ, a Plant Growth-Promoting Rhizobacterium with Antifungal Activity.</title>
        <authorList>
            <person name="Du B."/>
            <person name="Ding Y."/>
            <person name="Liu K."/>
            <person name="Yao L."/>
            <person name="Wang C."/>
            <person name="Li H."/>
            <person name="Liu H."/>
        </authorList>
    </citation>
    <scope>NUCLEOTIDE SEQUENCE [LARGE SCALE GENOMIC DNA]</scope>
    <source>
        <strain evidence="2 3">DSYZ</strain>
    </source>
</reference>